<organism evidence="2 3">
    <name type="scientific">Aliiruegeria lutimaris</name>
    <dbReference type="NCBI Taxonomy" id="571298"/>
    <lineage>
        <taxon>Bacteria</taxon>
        <taxon>Pseudomonadati</taxon>
        <taxon>Pseudomonadota</taxon>
        <taxon>Alphaproteobacteria</taxon>
        <taxon>Rhodobacterales</taxon>
        <taxon>Roseobacteraceae</taxon>
        <taxon>Aliiruegeria</taxon>
    </lineage>
</organism>
<dbReference type="STRING" id="571298.SAMN04488026_100351"/>
<reference evidence="2 3" key="1">
    <citation type="submission" date="2016-10" db="EMBL/GenBank/DDBJ databases">
        <authorList>
            <person name="de Groot N.N."/>
        </authorList>
    </citation>
    <scope>NUCLEOTIDE SEQUENCE [LARGE SCALE GENOMIC DNA]</scope>
    <source>
        <strain evidence="2 3">DSM 25294</strain>
    </source>
</reference>
<dbReference type="InterPro" id="IPR036465">
    <property type="entry name" value="vWFA_dom_sf"/>
</dbReference>
<protein>
    <recommendedName>
        <fullName evidence="1">DUF58 domain-containing protein</fullName>
    </recommendedName>
</protein>
<dbReference type="PANTHER" id="PTHR33608">
    <property type="entry name" value="BLL2464 PROTEIN"/>
    <property type="match status" value="1"/>
</dbReference>
<dbReference type="OrthoDB" id="9776116at2"/>
<evidence type="ECO:0000313" key="2">
    <source>
        <dbReference type="EMBL" id="SDI45340.1"/>
    </source>
</evidence>
<proteinExistence type="predicted"/>
<sequence length="313" mass="34785">MPEPTTPRDPRIHTDLAHLRKLAGSARALSFLPRQPARSALNGRHASRLRGRGLNFEELRNYQVGDDPRTIDWKVTARTGEPYVRVYTEERDRPALLLVDQRMSMFYGSQRNMKSVTAAEAAALAAFRIRAQGDRVGGIVFTDDTLAELRPKASNVALNRLLTCIADANCALHAEREVARSMPLNRPLEAAARIATTGNLILVFSDFAEVDDKTERLVRRLAQHNDVILFPVSDPSGLSLPEDFRIVASDGTLQVELDAREAETMRRVEEVVGSRIARAIGWTRKYGVPVLPLSAGRETLPQLMELMGLRGGR</sequence>
<dbReference type="InterPro" id="IPR002881">
    <property type="entry name" value="DUF58"/>
</dbReference>
<dbReference type="Pfam" id="PF01882">
    <property type="entry name" value="DUF58"/>
    <property type="match status" value="1"/>
</dbReference>
<dbReference type="PANTHER" id="PTHR33608:SF12">
    <property type="entry name" value="DUF58 DOMAIN-CONTAINING PROTEIN"/>
    <property type="match status" value="1"/>
</dbReference>
<evidence type="ECO:0000259" key="1">
    <source>
        <dbReference type="Pfam" id="PF01882"/>
    </source>
</evidence>
<dbReference type="AlphaFoldDB" id="A0A1G8KR07"/>
<dbReference type="Proteomes" id="UP000199382">
    <property type="component" value="Unassembled WGS sequence"/>
</dbReference>
<feature type="domain" description="DUF58" evidence="1">
    <location>
        <begin position="58"/>
        <end position="259"/>
    </location>
</feature>
<name>A0A1G8KR07_9RHOB</name>
<dbReference type="SUPFAM" id="SSF53300">
    <property type="entry name" value="vWA-like"/>
    <property type="match status" value="1"/>
</dbReference>
<keyword evidence="3" id="KW-1185">Reference proteome</keyword>
<gene>
    <name evidence="2" type="ORF">SAMN04488026_100351</name>
</gene>
<dbReference type="EMBL" id="FNEK01000003">
    <property type="protein sequence ID" value="SDI45340.1"/>
    <property type="molecule type" value="Genomic_DNA"/>
</dbReference>
<evidence type="ECO:0000313" key="3">
    <source>
        <dbReference type="Proteomes" id="UP000199382"/>
    </source>
</evidence>
<dbReference type="RefSeq" id="WP_093148713.1">
    <property type="nucleotide sequence ID" value="NZ_FNEK01000003.1"/>
</dbReference>
<accession>A0A1G8KR07</accession>